<sequence length="158" mass="17711">AFLRLRKDIGLRLYPPVPLNNRTAVKTTILPTGGGPNGDSPMLVRKGELVVFSQYVNSRVKSIYGQDADQFRPERWETGELDNIGYAYFPFHGGPRQCLGEDFALMEISYTVVRLLLVTSEIALPEHDKAEPIGTEKQRLTLVLMPADGCKVEIQLHK</sequence>
<accession>A0ACC3A510</accession>
<protein>
    <submittedName>
        <fullName evidence="1">Uncharacterized protein</fullName>
    </submittedName>
</protein>
<dbReference type="EMBL" id="JAPDRQ010000095">
    <property type="protein sequence ID" value="KAJ9655479.1"/>
    <property type="molecule type" value="Genomic_DNA"/>
</dbReference>
<organism evidence="1 2">
    <name type="scientific">Neophaeococcomyces mojaviensis</name>
    <dbReference type="NCBI Taxonomy" id="3383035"/>
    <lineage>
        <taxon>Eukaryota</taxon>
        <taxon>Fungi</taxon>
        <taxon>Dikarya</taxon>
        <taxon>Ascomycota</taxon>
        <taxon>Pezizomycotina</taxon>
        <taxon>Eurotiomycetes</taxon>
        <taxon>Chaetothyriomycetidae</taxon>
        <taxon>Chaetothyriales</taxon>
        <taxon>Chaetothyriales incertae sedis</taxon>
        <taxon>Neophaeococcomyces</taxon>
    </lineage>
</organism>
<evidence type="ECO:0000313" key="1">
    <source>
        <dbReference type="EMBL" id="KAJ9655479.1"/>
    </source>
</evidence>
<gene>
    <name evidence="1" type="ORF">H2198_005665</name>
</gene>
<reference evidence="1" key="1">
    <citation type="submission" date="2022-10" db="EMBL/GenBank/DDBJ databases">
        <title>Culturing micro-colonial fungi from biological soil crusts in the Mojave desert and describing Neophaeococcomyces mojavensis, and introducing the new genera and species Taxawa tesnikishii.</title>
        <authorList>
            <person name="Kurbessoian T."/>
            <person name="Stajich J.E."/>
        </authorList>
    </citation>
    <scope>NUCLEOTIDE SEQUENCE</scope>
    <source>
        <strain evidence="1">JES_112</strain>
    </source>
</reference>
<evidence type="ECO:0000313" key="2">
    <source>
        <dbReference type="Proteomes" id="UP001172386"/>
    </source>
</evidence>
<keyword evidence="2" id="KW-1185">Reference proteome</keyword>
<dbReference type="Proteomes" id="UP001172386">
    <property type="component" value="Unassembled WGS sequence"/>
</dbReference>
<name>A0ACC3A510_9EURO</name>
<feature type="non-terminal residue" evidence="1">
    <location>
        <position position="1"/>
    </location>
</feature>
<comment type="caution">
    <text evidence="1">The sequence shown here is derived from an EMBL/GenBank/DDBJ whole genome shotgun (WGS) entry which is preliminary data.</text>
</comment>
<proteinExistence type="predicted"/>